<organism evidence="12">
    <name type="scientific">Siphoviridae sp. ctKwY15</name>
    <dbReference type="NCBI Taxonomy" id="2827843"/>
    <lineage>
        <taxon>Viruses</taxon>
        <taxon>Duplodnaviria</taxon>
        <taxon>Heunggongvirae</taxon>
        <taxon>Uroviricota</taxon>
        <taxon>Caudoviricetes</taxon>
    </lineage>
</organism>
<dbReference type="InterPro" id="IPR050090">
    <property type="entry name" value="Tyrosine_recombinase_XerCD"/>
</dbReference>
<dbReference type="PANTHER" id="PTHR30349:SF64">
    <property type="entry name" value="PROPHAGE INTEGRASE INTD-RELATED"/>
    <property type="match status" value="1"/>
</dbReference>
<evidence type="ECO:0000259" key="10">
    <source>
        <dbReference type="PROSITE" id="PS51898"/>
    </source>
</evidence>
<dbReference type="SUPFAM" id="SSF56349">
    <property type="entry name" value="DNA breaking-rejoining enzymes"/>
    <property type="match status" value="1"/>
</dbReference>
<protein>
    <recommendedName>
        <fullName evidence="2">Integrase</fullName>
    </recommendedName>
</protein>
<keyword evidence="8" id="KW-1160">Virus entry into host cell</keyword>
<reference evidence="12" key="1">
    <citation type="journal article" date="2021" name="Proc. Natl. Acad. Sci. U.S.A.">
        <title>A Catalog of Tens of Thousands of Viruses from Human Metagenomes Reveals Hidden Associations with Chronic Diseases.</title>
        <authorList>
            <person name="Tisza M.J."/>
            <person name="Buck C.B."/>
        </authorList>
    </citation>
    <scope>NUCLEOTIDE SEQUENCE</scope>
    <source>
        <strain evidence="12">CtKwY15</strain>
    </source>
</reference>
<dbReference type="InterPro" id="IPR011010">
    <property type="entry name" value="DNA_brk_join_enz"/>
</dbReference>
<dbReference type="EMBL" id="BK032679">
    <property type="protein sequence ID" value="DAF54411.1"/>
    <property type="molecule type" value="Genomic_DNA"/>
</dbReference>
<dbReference type="GO" id="GO:0006310">
    <property type="term" value="P:DNA recombination"/>
    <property type="evidence" value="ECO:0007669"/>
    <property type="project" value="UniProtKB-KW"/>
</dbReference>
<dbReference type="GO" id="GO:0016740">
    <property type="term" value="F:transferase activity"/>
    <property type="evidence" value="ECO:0007669"/>
    <property type="project" value="UniProtKB-KW"/>
</dbReference>
<dbReference type="GO" id="GO:0016787">
    <property type="term" value="F:hydrolase activity"/>
    <property type="evidence" value="ECO:0007669"/>
    <property type="project" value="UniProtKB-KW"/>
</dbReference>
<evidence type="ECO:0000256" key="3">
    <source>
        <dbReference type="ARBA" id="ARBA00022679"/>
    </source>
</evidence>
<dbReference type="InterPro" id="IPR044068">
    <property type="entry name" value="CB"/>
</dbReference>
<evidence type="ECO:0000256" key="5">
    <source>
        <dbReference type="ARBA" id="ARBA00022908"/>
    </source>
</evidence>
<feature type="domain" description="Core-binding (CB)" evidence="11">
    <location>
        <begin position="109"/>
        <end position="189"/>
    </location>
</feature>
<dbReference type="InterPro" id="IPR010998">
    <property type="entry name" value="Integrase_recombinase_N"/>
</dbReference>
<dbReference type="InterPro" id="IPR035386">
    <property type="entry name" value="Arm-DNA-bind_5"/>
</dbReference>
<dbReference type="GO" id="GO:0015074">
    <property type="term" value="P:DNA integration"/>
    <property type="evidence" value="ECO:0007669"/>
    <property type="project" value="UniProtKB-KW"/>
</dbReference>
<dbReference type="PROSITE" id="PS51898">
    <property type="entry name" value="TYR_RECOMBINASE"/>
    <property type="match status" value="1"/>
</dbReference>
<dbReference type="Pfam" id="PF17293">
    <property type="entry name" value="Arm-DNA-bind_5"/>
    <property type="match status" value="1"/>
</dbReference>
<proteinExistence type="inferred from homology"/>
<evidence type="ECO:0000256" key="9">
    <source>
        <dbReference type="PROSITE-ProRule" id="PRU01248"/>
    </source>
</evidence>
<evidence type="ECO:0000256" key="2">
    <source>
        <dbReference type="ARBA" id="ARBA00016082"/>
    </source>
</evidence>
<dbReference type="PROSITE" id="PS51900">
    <property type="entry name" value="CB"/>
    <property type="match status" value="1"/>
</dbReference>
<dbReference type="GO" id="GO:0044826">
    <property type="term" value="P:viral genome integration into host DNA"/>
    <property type="evidence" value="ECO:0007669"/>
    <property type="project" value="UniProtKB-KW"/>
</dbReference>
<keyword evidence="7" id="KW-0233">DNA recombination</keyword>
<evidence type="ECO:0000256" key="1">
    <source>
        <dbReference type="ARBA" id="ARBA00008857"/>
    </source>
</evidence>
<dbReference type="InterPro" id="IPR025269">
    <property type="entry name" value="SAM-like_dom"/>
</dbReference>
<keyword evidence="8" id="KW-1179">Viral genome integration</keyword>
<keyword evidence="6 9" id="KW-0238">DNA-binding</keyword>
<evidence type="ECO:0000256" key="6">
    <source>
        <dbReference type="ARBA" id="ARBA00023125"/>
    </source>
</evidence>
<name>A0A8S5SUC9_9CAUD</name>
<dbReference type="Pfam" id="PF13102">
    <property type="entry name" value="Phage_int_SAM_5"/>
    <property type="match status" value="1"/>
</dbReference>
<dbReference type="Pfam" id="PF00589">
    <property type="entry name" value="Phage_integrase"/>
    <property type="match status" value="1"/>
</dbReference>
<dbReference type="Gene3D" id="1.10.150.130">
    <property type="match status" value="1"/>
</dbReference>
<keyword evidence="4" id="KW-0378">Hydrolase</keyword>
<dbReference type="GO" id="GO:0075713">
    <property type="term" value="P:establishment of integrated proviral latency"/>
    <property type="evidence" value="ECO:0007669"/>
    <property type="project" value="UniProtKB-KW"/>
</dbReference>
<accession>A0A8S5SUC9</accession>
<dbReference type="PANTHER" id="PTHR30349">
    <property type="entry name" value="PHAGE INTEGRASE-RELATED"/>
    <property type="match status" value="1"/>
</dbReference>
<dbReference type="InterPro" id="IPR013762">
    <property type="entry name" value="Integrase-like_cat_sf"/>
</dbReference>
<evidence type="ECO:0000256" key="7">
    <source>
        <dbReference type="ARBA" id="ARBA00023172"/>
    </source>
</evidence>
<keyword evidence="5" id="KW-0229">DNA integration</keyword>
<dbReference type="InterPro" id="IPR002104">
    <property type="entry name" value="Integrase_catalytic"/>
</dbReference>
<evidence type="ECO:0000256" key="4">
    <source>
        <dbReference type="ARBA" id="ARBA00022801"/>
    </source>
</evidence>
<keyword evidence="3" id="KW-0808">Transferase</keyword>
<evidence type="ECO:0000256" key="8">
    <source>
        <dbReference type="ARBA" id="ARBA00023195"/>
    </source>
</evidence>
<dbReference type="GO" id="GO:0003677">
    <property type="term" value="F:DNA binding"/>
    <property type="evidence" value="ECO:0007669"/>
    <property type="project" value="UniProtKB-UniRule"/>
</dbReference>
<evidence type="ECO:0000313" key="12">
    <source>
        <dbReference type="EMBL" id="DAF54411.1"/>
    </source>
</evidence>
<comment type="similarity">
    <text evidence="1">Belongs to the 'phage' integrase family.</text>
</comment>
<dbReference type="Gene3D" id="1.10.443.10">
    <property type="entry name" value="Intergrase catalytic core"/>
    <property type="match status" value="1"/>
</dbReference>
<sequence>MIKVSIKLDKRRRLNNGKYPLKFKIARKDKAIYIPTGYELEDKDWDSENEKVKNIPEKRNMNIKLGKRLSDINEKIIELQSEGKLRFFSNKKLSLYLSNEEDKEEYKSHLFKTQMESFLAKKDSEGTKRIYLGTENKIKEFCDYDTLRLEDIDIEWLDNFVEFLKKSGNAKNTIASRLRGIRAILNFSRKKGLIKEYVFNMYSIKTEETKKRSLTVEELRKLHDANLSFIRTRDRDIFFLIFYLMGINITDLSKIEKIENGRIVYRRAKTGTLYNIKIEPEAMEIIERYKGKQHLLRIFDTDVCVRGIDQALNNVLKRTCESLEIPIITTYWARHTFATIAYEIGIPMDIIADCLGHKSGHHITQIYVRKDQQKIDEANRKVIDYVLYNKKG</sequence>
<evidence type="ECO:0000259" key="11">
    <source>
        <dbReference type="PROSITE" id="PS51900"/>
    </source>
</evidence>
<feature type="domain" description="Tyr recombinase" evidence="10">
    <location>
        <begin position="209"/>
        <end position="380"/>
    </location>
</feature>